<dbReference type="Pfam" id="PF00893">
    <property type="entry name" value="Multi_Drug_Res"/>
    <property type="match status" value="1"/>
</dbReference>
<reference evidence="10 11" key="1">
    <citation type="submission" date="2018-02" db="EMBL/GenBank/DDBJ databases">
        <title>Draft genome sequence of Ochrobactrum oryzae found in Brazil.</title>
        <authorList>
            <person name="Cerdeira L."/>
            <person name="Andrade F."/>
            <person name="Zacariotto T."/>
            <person name="Barbosa B."/>
            <person name="Santos S."/>
            <person name="Cassetari V."/>
            <person name="Lincopan N."/>
        </authorList>
    </citation>
    <scope>NUCLEOTIDE SEQUENCE [LARGE SCALE GENOMIC DNA]</scope>
    <source>
        <strain evidence="10 11">OA447</strain>
    </source>
</reference>
<keyword evidence="2" id="KW-0813">Transport</keyword>
<comment type="subcellular location">
    <subcellularLocation>
        <location evidence="1 8">Cell membrane</location>
        <topology evidence="1 8">Multi-pass membrane protein</topology>
    </subcellularLocation>
</comment>
<keyword evidence="6 9" id="KW-0472">Membrane</keyword>
<evidence type="ECO:0000313" key="11">
    <source>
        <dbReference type="Proteomes" id="UP000238493"/>
    </source>
</evidence>
<dbReference type="EMBL" id="PTRC01000040">
    <property type="protein sequence ID" value="PQA71927.1"/>
    <property type="molecule type" value="Genomic_DNA"/>
</dbReference>
<comment type="caution">
    <text evidence="10">The sequence shown here is derived from an EMBL/GenBank/DDBJ whole genome shotgun (WGS) entry which is preliminary data.</text>
</comment>
<evidence type="ECO:0000256" key="6">
    <source>
        <dbReference type="ARBA" id="ARBA00023136"/>
    </source>
</evidence>
<accession>A0A2S7IV83</accession>
<sequence length="110" mass="11528">MPVYAFLAIAIVSEVIGTLSLKASEGFTRLGPSLIVVIAYGLAFYFLSMTLKSIPVGVAYAVWSGIGVTLVALIGWLLFGQKLDLAAVLGMGLIIAGVIVLNLFSNTAQH</sequence>
<evidence type="ECO:0000256" key="4">
    <source>
        <dbReference type="ARBA" id="ARBA00022692"/>
    </source>
</evidence>
<keyword evidence="5 9" id="KW-1133">Transmembrane helix</keyword>
<feature type="transmembrane region" description="Helical" evidence="9">
    <location>
        <begin position="85"/>
        <end position="104"/>
    </location>
</feature>
<dbReference type="RefSeq" id="WP_104757255.1">
    <property type="nucleotide sequence ID" value="NZ_JAGSIC010000026.1"/>
</dbReference>
<dbReference type="GO" id="GO:0015220">
    <property type="term" value="F:choline transmembrane transporter activity"/>
    <property type="evidence" value="ECO:0007669"/>
    <property type="project" value="TreeGrafter"/>
</dbReference>
<dbReference type="InterPro" id="IPR045324">
    <property type="entry name" value="Small_multidrug_res"/>
</dbReference>
<evidence type="ECO:0000256" key="7">
    <source>
        <dbReference type="ARBA" id="ARBA00038032"/>
    </source>
</evidence>
<dbReference type="GO" id="GO:0031460">
    <property type="term" value="P:glycine betaine transport"/>
    <property type="evidence" value="ECO:0007669"/>
    <property type="project" value="TreeGrafter"/>
</dbReference>
<evidence type="ECO:0000256" key="2">
    <source>
        <dbReference type="ARBA" id="ARBA00022448"/>
    </source>
</evidence>
<dbReference type="InterPro" id="IPR037185">
    <property type="entry name" value="EmrE-like"/>
</dbReference>
<protein>
    <submittedName>
        <fullName evidence="10">QacE family quaternary ammonium compound efflux SMR transporter</fullName>
    </submittedName>
</protein>
<dbReference type="PANTHER" id="PTHR30561">
    <property type="entry name" value="SMR FAMILY PROTON-DEPENDENT DRUG EFFLUX TRANSPORTER SUGE"/>
    <property type="match status" value="1"/>
</dbReference>
<dbReference type="FunFam" id="1.10.3730.20:FF:000001">
    <property type="entry name" value="Quaternary ammonium compound resistance transporter SugE"/>
    <property type="match status" value="1"/>
</dbReference>
<dbReference type="InterPro" id="IPR000390">
    <property type="entry name" value="Small_drug/metabolite_transptr"/>
</dbReference>
<evidence type="ECO:0000256" key="1">
    <source>
        <dbReference type="ARBA" id="ARBA00004651"/>
    </source>
</evidence>
<proteinExistence type="inferred from homology"/>
<dbReference type="SUPFAM" id="SSF103481">
    <property type="entry name" value="Multidrug resistance efflux transporter EmrE"/>
    <property type="match status" value="1"/>
</dbReference>
<feature type="transmembrane region" description="Helical" evidence="9">
    <location>
        <begin position="59"/>
        <end position="79"/>
    </location>
</feature>
<keyword evidence="3" id="KW-1003">Cell membrane</keyword>
<dbReference type="GO" id="GO:0015297">
    <property type="term" value="F:antiporter activity"/>
    <property type="evidence" value="ECO:0007669"/>
    <property type="project" value="TreeGrafter"/>
</dbReference>
<name>A0A2S7IV83_9HYPH</name>
<evidence type="ECO:0000256" key="9">
    <source>
        <dbReference type="SAM" id="Phobius"/>
    </source>
</evidence>
<keyword evidence="11" id="KW-1185">Reference proteome</keyword>
<keyword evidence="4 8" id="KW-0812">Transmembrane</keyword>
<evidence type="ECO:0000313" key="10">
    <source>
        <dbReference type="EMBL" id="PQA71927.1"/>
    </source>
</evidence>
<dbReference type="OrthoDB" id="9808638at2"/>
<organism evidence="10 11">
    <name type="scientific">Brucella oryzae</name>
    <dbReference type="NCBI Taxonomy" id="335286"/>
    <lineage>
        <taxon>Bacteria</taxon>
        <taxon>Pseudomonadati</taxon>
        <taxon>Pseudomonadota</taxon>
        <taxon>Alphaproteobacteria</taxon>
        <taxon>Hyphomicrobiales</taxon>
        <taxon>Brucellaceae</taxon>
        <taxon>Brucella/Ochrobactrum group</taxon>
        <taxon>Brucella</taxon>
    </lineage>
</organism>
<dbReference type="GO" id="GO:1990961">
    <property type="term" value="P:xenobiotic detoxification by transmembrane export across the plasma membrane"/>
    <property type="evidence" value="ECO:0007669"/>
    <property type="project" value="UniProtKB-ARBA"/>
</dbReference>
<evidence type="ECO:0000256" key="5">
    <source>
        <dbReference type="ARBA" id="ARBA00022989"/>
    </source>
</evidence>
<dbReference type="Gene3D" id="1.10.3730.20">
    <property type="match status" value="1"/>
</dbReference>
<feature type="transmembrane region" description="Helical" evidence="9">
    <location>
        <begin position="27"/>
        <end position="47"/>
    </location>
</feature>
<dbReference type="PANTHER" id="PTHR30561:SF1">
    <property type="entry name" value="MULTIDRUG TRANSPORTER EMRE"/>
    <property type="match status" value="1"/>
</dbReference>
<evidence type="ECO:0000256" key="8">
    <source>
        <dbReference type="RuleBase" id="RU003942"/>
    </source>
</evidence>
<evidence type="ECO:0000256" key="3">
    <source>
        <dbReference type="ARBA" id="ARBA00022475"/>
    </source>
</evidence>
<dbReference type="GO" id="GO:0015199">
    <property type="term" value="F:amino-acid betaine transmembrane transporter activity"/>
    <property type="evidence" value="ECO:0007669"/>
    <property type="project" value="TreeGrafter"/>
</dbReference>
<gene>
    <name evidence="10" type="ORF">C3731_19305</name>
</gene>
<dbReference type="AlphaFoldDB" id="A0A2S7IV83"/>
<dbReference type="GO" id="GO:0005886">
    <property type="term" value="C:plasma membrane"/>
    <property type="evidence" value="ECO:0007669"/>
    <property type="project" value="UniProtKB-SubCell"/>
</dbReference>
<comment type="similarity">
    <text evidence="7 8">Belongs to the drug/metabolite transporter (DMT) superfamily. Small multidrug resistance (SMR) (TC 2.A.7.1) family.</text>
</comment>
<dbReference type="Proteomes" id="UP000238493">
    <property type="component" value="Unassembled WGS sequence"/>
</dbReference>